<gene>
    <name evidence="2" type="ORF">SAMN02745176_02174</name>
</gene>
<feature type="transmembrane region" description="Helical" evidence="1">
    <location>
        <begin position="49"/>
        <end position="67"/>
    </location>
</feature>
<sequence>MFDRIVNAFNPIIQLLQAVSYPLAFMVISLGVLTIMIGQKRRGMEVIKWAVVGYLLMQFLPGLMIILKDVGKVMIP</sequence>
<evidence type="ECO:0000256" key="1">
    <source>
        <dbReference type="SAM" id="Phobius"/>
    </source>
</evidence>
<evidence type="ECO:0000313" key="3">
    <source>
        <dbReference type="Proteomes" id="UP000184442"/>
    </source>
</evidence>
<protein>
    <recommendedName>
        <fullName evidence="4">TrbC/VIRB2 family protein</fullName>
    </recommendedName>
</protein>
<dbReference type="Proteomes" id="UP000184442">
    <property type="component" value="Unassembled WGS sequence"/>
</dbReference>
<evidence type="ECO:0000313" key="2">
    <source>
        <dbReference type="EMBL" id="SHJ03896.1"/>
    </source>
</evidence>
<keyword evidence="1" id="KW-1133">Transmembrane helix</keyword>
<keyword evidence="1" id="KW-0472">Membrane</keyword>
<evidence type="ECO:0008006" key="4">
    <source>
        <dbReference type="Google" id="ProtNLM"/>
    </source>
</evidence>
<keyword evidence="1" id="KW-0812">Transmembrane</keyword>
<dbReference type="STRING" id="1122184.SAMN02745176_02174"/>
<keyword evidence="3" id="KW-1185">Reference proteome</keyword>
<accession>A0A1M6G1R8</accession>
<feature type="transmembrane region" description="Helical" evidence="1">
    <location>
        <begin position="12"/>
        <end position="37"/>
    </location>
</feature>
<dbReference type="RefSeq" id="WP_073026224.1">
    <property type="nucleotide sequence ID" value="NZ_FQZS01000014.1"/>
</dbReference>
<name>A0A1M6G1R8_9FIRM</name>
<dbReference type="AlphaFoldDB" id="A0A1M6G1R8"/>
<reference evidence="2 3" key="1">
    <citation type="submission" date="2016-11" db="EMBL/GenBank/DDBJ databases">
        <authorList>
            <person name="Jaros S."/>
            <person name="Januszkiewicz K."/>
            <person name="Wedrychowicz H."/>
        </authorList>
    </citation>
    <scope>NUCLEOTIDE SEQUENCE [LARGE SCALE GENOMIC DNA]</scope>
    <source>
        <strain evidence="2 3">DSM 19022</strain>
    </source>
</reference>
<dbReference type="EMBL" id="FQZS01000014">
    <property type="protein sequence ID" value="SHJ03896.1"/>
    <property type="molecule type" value="Genomic_DNA"/>
</dbReference>
<dbReference type="OrthoDB" id="2454059at2"/>
<organism evidence="2 3">
    <name type="scientific">Lutispora thermophila DSM 19022</name>
    <dbReference type="NCBI Taxonomy" id="1122184"/>
    <lineage>
        <taxon>Bacteria</taxon>
        <taxon>Bacillati</taxon>
        <taxon>Bacillota</taxon>
        <taxon>Clostridia</taxon>
        <taxon>Lutisporales</taxon>
        <taxon>Lutisporaceae</taxon>
        <taxon>Lutispora</taxon>
    </lineage>
</organism>
<proteinExistence type="predicted"/>